<dbReference type="InterPro" id="IPR011429">
    <property type="entry name" value="Cyt_c_Planctomycete-type"/>
</dbReference>
<evidence type="ECO:0000256" key="3">
    <source>
        <dbReference type="PROSITE-ProRule" id="PRU00433"/>
    </source>
</evidence>
<dbReference type="PROSITE" id="PS51007">
    <property type="entry name" value="CYTC"/>
    <property type="match status" value="1"/>
</dbReference>
<dbReference type="EMBL" id="JAXBLV010000177">
    <property type="protein sequence ID" value="MDY3560280.1"/>
    <property type="molecule type" value="Genomic_DNA"/>
</dbReference>
<accession>A0ABU5F0K6</accession>
<keyword evidence="5" id="KW-0732">Signal</keyword>
<dbReference type="Pfam" id="PF07635">
    <property type="entry name" value="PSCyt1"/>
    <property type="match status" value="1"/>
</dbReference>
<feature type="chain" id="PRO_5045490224" evidence="5">
    <location>
        <begin position="19"/>
        <end position="990"/>
    </location>
</feature>
<dbReference type="PANTHER" id="PTHR35889">
    <property type="entry name" value="CYCLOINULO-OLIGOSACCHARIDE FRUCTANOTRANSFERASE-RELATED"/>
    <property type="match status" value="1"/>
</dbReference>
<evidence type="ECO:0000256" key="2">
    <source>
        <dbReference type="ARBA" id="ARBA00023004"/>
    </source>
</evidence>
<keyword evidence="2 3" id="KW-0408">Iron</keyword>
<dbReference type="Pfam" id="PF13385">
    <property type="entry name" value="Laminin_G_3"/>
    <property type="match status" value="1"/>
</dbReference>
<protein>
    <submittedName>
        <fullName evidence="7">DUF1549 domain-containing protein</fullName>
    </submittedName>
</protein>
<feature type="coiled-coil region" evidence="4">
    <location>
        <begin position="620"/>
        <end position="651"/>
    </location>
</feature>
<dbReference type="RefSeq" id="WP_320686876.1">
    <property type="nucleotide sequence ID" value="NZ_JAXBLV010000177.1"/>
</dbReference>
<keyword evidence="4" id="KW-0175">Coiled coil</keyword>
<keyword evidence="1 3" id="KW-0479">Metal-binding</keyword>
<evidence type="ECO:0000256" key="5">
    <source>
        <dbReference type="SAM" id="SignalP"/>
    </source>
</evidence>
<dbReference type="InterPro" id="IPR013320">
    <property type="entry name" value="ConA-like_dom_sf"/>
</dbReference>
<gene>
    <name evidence="7" type="ORF">R5W23_001509</name>
</gene>
<dbReference type="Pfam" id="PF07587">
    <property type="entry name" value="PSD1"/>
    <property type="match status" value="1"/>
</dbReference>
<keyword evidence="3" id="KW-0349">Heme</keyword>
<dbReference type="SUPFAM" id="SSF49899">
    <property type="entry name" value="Concanavalin A-like lectins/glucanases"/>
    <property type="match status" value="1"/>
</dbReference>
<dbReference type="InterPro" id="IPR009056">
    <property type="entry name" value="Cyt_c-like_dom"/>
</dbReference>
<evidence type="ECO:0000256" key="1">
    <source>
        <dbReference type="ARBA" id="ARBA00022723"/>
    </source>
</evidence>
<feature type="domain" description="Cytochrome c" evidence="6">
    <location>
        <begin position="15"/>
        <end position="211"/>
    </location>
</feature>
<keyword evidence="8" id="KW-1185">Reference proteome</keyword>
<dbReference type="Proteomes" id="UP001272242">
    <property type="component" value="Unassembled WGS sequence"/>
</dbReference>
<proteinExistence type="predicted"/>
<evidence type="ECO:0000259" key="6">
    <source>
        <dbReference type="PROSITE" id="PS51007"/>
    </source>
</evidence>
<organism evidence="7 8">
    <name type="scientific">Gemmata algarum</name>
    <dbReference type="NCBI Taxonomy" id="2975278"/>
    <lineage>
        <taxon>Bacteria</taxon>
        <taxon>Pseudomonadati</taxon>
        <taxon>Planctomycetota</taxon>
        <taxon>Planctomycetia</taxon>
        <taxon>Gemmatales</taxon>
        <taxon>Gemmataceae</taxon>
        <taxon>Gemmata</taxon>
    </lineage>
</organism>
<dbReference type="Gene3D" id="2.60.120.200">
    <property type="match status" value="1"/>
</dbReference>
<dbReference type="InterPro" id="IPR022655">
    <property type="entry name" value="DUF1553"/>
</dbReference>
<dbReference type="Pfam" id="PF07583">
    <property type="entry name" value="PSCyt2"/>
    <property type="match status" value="1"/>
</dbReference>
<comment type="caution">
    <text evidence="7">The sequence shown here is derived from an EMBL/GenBank/DDBJ whole genome shotgun (WGS) entry which is preliminary data.</text>
</comment>
<evidence type="ECO:0000313" key="7">
    <source>
        <dbReference type="EMBL" id="MDY3560280.1"/>
    </source>
</evidence>
<dbReference type="PANTHER" id="PTHR35889:SF3">
    <property type="entry name" value="F-BOX DOMAIN-CONTAINING PROTEIN"/>
    <property type="match status" value="1"/>
</dbReference>
<dbReference type="InterPro" id="IPR011444">
    <property type="entry name" value="DUF1549"/>
</dbReference>
<evidence type="ECO:0000256" key="4">
    <source>
        <dbReference type="SAM" id="Coils"/>
    </source>
</evidence>
<reference evidence="8" key="1">
    <citation type="journal article" date="2023" name="Mar. Drugs">
        <title>Gemmata algarum, a Novel Planctomycete Isolated from an Algal Mat, Displays Antimicrobial Activity.</title>
        <authorList>
            <person name="Kumar G."/>
            <person name="Kallscheuer N."/>
            <person name="Kashif M."/>
            <person name="Ahamad S."/>
            <person name="Jagadeeshwari U."/>
            <person name="Pannikurungottu S."/>
            <person name="Haufschild T."/>
            <person name="Kabuu M."/>
            <person name="Sasikala C."/>
            <person name="Jogler C."/>
            <person name="Ramana C."/>
        </authorList>
    </citation>
    <scope>NUCLEOTIDE SEQUENCE [LARGE SCALE GENOMIC DNA]</scope>
    <source>
        <strain evidence="8">JC673</strain>
    </source>
</reference>
<feature type="signal peptide" evidence="5">
    <location>
        <begin position="1"/>
        <end position="18"/>
    </location>
</feature>
<sequence>MRCLLSLCLLLCATRAGRSAPPDFDTHIAPVLASRCQSCHGGDKPKGGFDVSRKSAMLGGEAPAVVPGKPAASSLWERVAAGEMPPKKPLPEAEQKLLKEWIEGGAKWGTDPIDPFRFTTSSRAGRDWWALQPVRAGSTPAARNAIDHFVTAKLAEKGLSLSPQADRRTLIRRASFDLIGLPPTPEEVSAFAADEAPDAYEKLIDRLLASPHYGERWARHWLDVVRYGESDGFERNTPRPSAWHYRDWVIRALNADLPYDQFAKLQLAGDVLRPDDPDAVRATGYLVAGVHNTVLGNDQMRAVARQDELEDIVGGVAQTFLGLTANCARCHDHKFDPIAQADYYRLAAALGGVGFGERGLPDPNGRAAIARLQQQLADAIATVTAIEEPARTAVLAAKGAGRRAAPAPVAAWDFRSGGADLIGTLHAKPVGGTTLAPAGAAFDGKTGLLRTPPIPFELRAKTIEAWVRLDSLAQRGGGVMTVETPDGAEFDAIVFGENEPGRWMAGSNGFVRYKSFGGTEETDATKEPVHVAITFAADGTVTGYRNGKRYGKGYVSREPVTFKADKAVIVFGCRHEPAGGNRMLAGAVSAARLYDRALSAEEVAASFGAGAVFATAAEIEAKLTTEQRAARAEAARLRDRLATDLAQLKTRVVNANVYTNVPQPPGTTRFLARGDVTSPGAIVPPGGLPALGASADFGLPPDAPDAERRKKLAEWITHPSNPLFARVIANRIWHYHFGTGLVETPNDFGFNGGRPSHPELLDWLAAYLAAPDRKSGAAWSLKALHKLIVTSTAYRQASAPRKDAIAKDADNRLLWRYRPHRMEGEAVRDAMLATSGLLNPAVGGKGFSDYKTRDFNGTAYFDPFDPAGPEFHRRSVYRFTPRGANLGLLDTFDCPDPAAAAPRRATTTTPLQALALWNNGFALRAAGALADRVAKEANGTEGQARRAWTLTYQRAPTPEELKLATKLVGDHGLKALCRVLFNSNEFVTIE</sequence>
<evidence type="ECO:0000313" key="8">
    <source>
        <dbReference type="Proteomes" id="UP001272242"/>
    </source>
</evidence>
<name>A0ABU5F0K6_9BACT</name>